<name>A0ABN3N986_9ACTN</name>
<evidence type="ECO:0000313" key="2">
    <source>
        <dbReference type="EMBL" id="GAA2514608.1"/>
    </source>
</evidence>
<evidence type="ECO:0000256" key="1">
    <source>
        <dbReference type="SAM" id="SignalP"/>
    </source>
</evidence>
<evidence type="ECO:0008006" key="4">
    <source>
        <dbReference type="Google" id="ProtNLM"/>
    </source>
</evidence>
<keyword evidence="3" id="KW-1185">Reference proteome</keyword>
<accession>A0ABN3N986</accession>
<dbReference type="InterPro" id="IPR025649">
    <property type="entry name" value="DUF4360"/>
</dbReference>
<keyword evidence="1" id="KW-0732">Signal</keyword>
<gene>
    <name evidence="2" type="ORF">GCM10010201_08520</name>
</gene>
<feature type="chain" id="PRO_5045193538" description="DUF4360 domain-containing protein" evidence="1">
    <location>
        <begin position="29"/>
        <end position="198"/>
    </location>
</feature>
<organism evidence="2 3">
    <name type="scientific">Pilimelia columellifera subsp. columellifera</name>
    <dbReference type="NCBI Taxonomy" id="706583"/>
    <lineage>
        <taxon>Bacteria</taxon>
        <taxon>Bacillati</taxon>
        <taxon>Actinomycetota</taxon>
        <taxon>Actinomycetes</taxon>
        <taxon>Micromonosporales</taxon>
        <taxon>Micromonosporaceae</taxon>
        <taxon>Pilimelia</taxon>
    </lineage>
</organism>
<feature type="signal peptide" evidence="1">
    <location>
        <begin position="1"/>
        <end position="28"/>
    </location>
</feature>
<evidence type="ECO:0000313" key="3">
    <source>
        <dbReference type="Proteomes" id="UP001499978"/>
    </source>
</evidence>
<proteinExistence type="predicted"/>
<dbReference type="PANTHER" id="PTHR38847:SF1">
    <property type="entry name" value="PSEUDOURIDINE SYNTHASE RSUA_RLUA-LIKE DOMAIN-CONTAINING PROTEIN"/>
    <property type="match status" value="1"/>
</dbReference>
<dbReference type="EMBL" id="BAAARY010000002">
    <property type="protein sequence ID" value="GAA2514608.1"/>
    <property type="molecule type" value="Genomic_DNA"/>
</dbReference>
<dbReference type="Pfam" id="PF14273">
    <property type="entry name" value="DUF4360"/>
    <property type="match status" value="1"/>
</dbReference>
<protein>
    <recommendedName>
        <fullName evidence="4">DUF4360 domain-containing protein</fullName>
    </recommendedName>
</protein>
<sequence length="198" mass="21212">MKKTTKLLAAATAGAGLWVAALPAPSFAEEKPKAEPQIEVVGVSGSGCKKDTTQVVVDPNGGWVTAIYDTFTANTPPKPALKACTLVLRVTTASGYRIGMRQAAFSGDAMLRPGGSAEFKAKYFWQGGSHTEERVGWQHDGSYEGSWSATHELKDFWGSRCEGQDQLIITQSLKAQGSGHNSVGMNYGTFWNFVTEAC</sequence>
<dbReference type="PANTHER" id="PTHR38847">
    <property type="match status" value="1"/>
</dbReference>
<reference evidence="2 3" key="1">
    <citation type="journal article" date="2019" name="Int. J. Syst. Evol. Microbiol.">
        <title>The Global Catalogue of Microorganisms (GCM) 10K type strain sequencing project: providing services to taxonomists for standard genome sequencing and annotation.</title>
        <authorList>
            <consortium name="The Broad Institute Genomics Platform"/>
            <consortium name="The Broad Institute Genome Sequencing Center for Infectious Disease"/>
            <person name="Wu L."/>
            <person name="Ma J."/>
        </authorList>
    </citation>
    <scope>NUCLEOTIDE SEQUENCE [LARGE SCALE GENOMIC DNA]</scope>
    <source>
        <strain evidence="2 3">JCM 3367</strain>
    </source>
</reference>
<dbReference type="Proteomes" id="UP001499978">
    <property type="component" value="Unassembled WGS sequence"/>
</dbReference>
<comment type="caution">
    <text evidence="2">The sequence shown here is derived from an EMBL/GenBank/DDBJ whole genome shotgun (WGS) entry which is preliminary data.</text>
</comment>
<dbReference type="RefSeq" id="WP_344168504.1">
    <property type="nucleotide sequence ID" value="NZ_BAAARY010000002.1"/>
</dbReference>